<evidence type="ECO:0000256" key="3">
    <source>
        <dbReference type="ARBA" id="ARBA00022605"/>
    </source>
</evidence>
<keyword evidence="10" id="KW-0963">Cytoplasm</keyword>
<evidence type="ECO:0000259" key="12">
    <source>
        <dbReference type="Pfam" id="PF00117"/>
    </source>
</evidence>
<dbReference type="Gene3D" id="3.40.50.880">
    <property type="match status" value="1"/>
</dbReference>
<dbReference type="PANTHER" id="PTHR42701">
    <property type="entry name" value="IMIDAZOLE GLYCEROL PHOSPHATE SYNTHASE SUBUNIT HISH"/>
    <property type="match status" value="1"/>
</dbReference>
<dbReference type="Proteomes" id="UP000297239">
    <property type="component" value="Unassembled WGS sequence"/>
</dbReference>
<dbReference type="InterPro" id="IPR010139">
    <property type="entry name" value="Imidazole-glycPsynth_HisH"/>
</dbReference>
<dbReference type="PROSITE" id="PS51273">
    <property type="entry name" value="GATASE_TYPE_1"/>
    <property type="match status" value="1"/>
</dbReference>
<keyword evidence="5 10" id="KW-0315">Glutamine amidotransferase</keyword>
<evidence type="ECO:0000256" key="4">
    <source>
        <dbReference type="ARBA" id="ARBA00022801"/>
    </source>
</evidence>
<dbReference type="GO" id="GO:0004359">
    <property type="term" value="F:glutaminase activity"/>
    <property type="evidence" value="ECO:0007669"/>
    <property type="project" value="UniProtKB-EC"/>
</dbReference>
<sequence>MKVGVINYGMGNLGSVVKAVEDIGYTCKILSHPKDIWDCARVILPGVGSFFDGMARLKDEDWHTELHQYVLEDKNALLGICLGMQMLATFGDEGGGHEGLGLISGRVERFDKLGCSERIPHVGWNEIEEKISDPLFSKIPNKTDFYFVHSFVFNCEKTENITSTCLYGFHFPASVRNGNVMGVQFHPEKSSKAGRQLILNFLEQKEWSR</sequence>
<dbReference type="HAMAP" id="MF_00278">
    <property type="entry name" value="HisH"/>
    <property type="match status" value="1"/>
</dbReference>
<evidence type="ECO:0000256" key="2">
    <source>
        <dbReference type="ARBA" id="ARBA00011152"/>
    </source>
</evidence>
<evidence type="ECO:0000256" key="11">
    <source>
        <dbReference type="PIRSR" id="PIRSR000495-1"/>
    </source>
</evidence>
<feature type="domain" description="Glutamine amidotransferase" evidence="12">
    <location>
        <begin position="5"/>
        <end position="201"/>
    </location>
</feature>
<reference evidence="13" key="1">
    <citation type="journal article" date="2019" name="PLoS Negl. Trop. Dis.">
        <title>Revisiting the worldwide diversity of Leptospira species in the environment.</title>
        <authorList>
            <person name="Vincent A.T."/>
            <person name="Schiettekatte O."/>
            <person name="Bourhy P."/>
            <person name="Veyrier F.J."/>
            <person name="Picardeau M."/>
        </authorList>
    </citation>
    <scope>NUCLEOTIDE SEQUENCE [LARGE SCALE GENOMIC DNA]</scope>
    <source>
        <strain evidence="13">201800293</strain>
    </source>
</reference>
<dbReference type="PIRSF" id="PIRSF000495">
    <property type="entry name" value="Amidotransf_hisH"/>
    <property type="match status" value="1"/>
</dbReference>
<dbReference type="EC" id="3.5.1.2" evidence="10"/>
<feature type="active site" evidence="10 11">
    <location>
        <position position="188"/>
    </location>
</feature>
<comment type="caution">
    <text evidence="13">The sequence shown here is derived from an EMBL/GenBank/DDBJ whole genome shotgun (WGS) entry which is preliminary data.</text>
</comment>
<feature type="active site" description="Nucleophile" evidence="10 11">
    <location>
        <position position="81"/>
    </location>
</feature>
<proteinExistence type="inferred from homology"/>
<protein>
    <recommendedName>
        <fullName evidence="10">Imidazole glycerol phosphate synthase subunit HisH</fullName>
        <ecNumber evidence="10">4.3.2.10</ecNumber>
    </recommendedName>
    <alternativeName>
        <fullName evidence="10">IGP synthase glutaminase subunit</fullName>
        <ecNumber evidence="10">3.5.1.2</ecNumber>
    </alternativeName>
    <alternativeName>
        <fullName evidence="10">IGP synthase subunit HisH</fullName>
    </alternativeName>
    <alternativeName>
        <fullName evidence="10">ImGP synthase subunit HisH</fullName>
        <shortName evidence="10">IGPS subunit HisH</shortName>
    </alternativeName>
</protein>
<dbReference type="CDD" id="cd01748">
    <property type="entry name" value="GATase1_IGP_Synthase"/>
    <property type="match status" value="1"/>
</dbReference>
<keyword evidence="6 10" id="KW-0368">Histidine biosynthesis</keyword>
<evidence type="ECO:0000256" key="7">
    <source>
        <dbReference type="ARBA" id="ARBA00023239"/>
    </source>
</evidence>
<dbReference type="RefSeq" id="WP_135633085.1">
    <property type="nucleotide sequence ID" value="NZ_RQFE01000014.1"/>
</dbReference>
<organism evidence="13 14">
    <name type="scientific">Leptospira kanakyensis</name>
    <dbReference type="NCBI Taxonomy" id="2484968"/>
    <lineage>
        <taxon>Bacteria</taxon>
        <taxon>Pseudomonadati</taxon>
        <taxon>Spirochaetota</taxon>
        <taxon>Spirochaetia</taxon>
        <taxon>Leptospirales</taxon>
        <taxon>Leptospiraceae</taxon>
        <taxon>Leptospira</taxon>
    </lineage>
</organism>
<comment type="subunit">
    <text evidence="2 10">Heterodimer of HisH and HisF.</text>
</comment>
<dbReference type="InterPro" id="IPR029062">
    <property type="entry name" value="Class_I_gatase-like"/>
</dbReference>
<dbReference type="NCBIfam" id="TIGR01855">
    <property type="entry name" value="IMP_synth_hisH"/>
    <property type="match status" value="1"/>
</dbReference>
<feature type="active site" evidence="10 11">
    <location>
        <position position="186"/>
    </location>
</feature>
<dbReference type="GO" id="GO:0000107">
    <property type="term" value="F:imidazoleglycerol-phosphate synthase activity"/>
    <property type="evidence" value="ECO:0007669"/>
    <property type="project" value="UniProtKB-UniRule"/>
</dbReference>
<keyword evidence="3 10" id="KW-0028">Amino-acid biosynthesis</keyword>
<dbReference type="GO" id="GO:0000105">
    <property type="term" value="P:L-histidine biosynthetic process"/>
    <property type="evidence" value="ECO:0007669"/>
    <property type="project" value="UniProtKB-UniRule"/>
</dbReference>
<evidence type="ECO:0000313" key="14">
    <source>
        <dbReference type="Proteomes" id="UP000297239"/>
    </source>
</evidence>
<dbReference type="GO" id="GO:0005737">
    <property type="term" value="C:cytoplasm"/>
    <property type="evidence" value="ECO:0007669"/>
    <property type="project" value="UniProtKB-SubCell"/>
</dbReference>
<comment type="function">
    <text evidence="10">IGPS catalyzes the conversion of PRFAR and glutamine to IGP, AICAR and glutamate. The HisH subunit catalyzes the hydrolysis of glutamine to glutamate and ammonia as part of the synthesis of IGP and AICAR. The resulting ammonia molecule is channeled to the active site of HisF.</text>
</comment>
<gene>
    <name evidence="10 13" type="primary">hisH</name>
    <name evidence="13" type="ORF">EHQ18_07625</name>
</gene>
<evidence type="ECO:0000256" key="8">
    <source>
        <dbReference type="ARBA" id="ARBA00047838"/>
    </source>
</evidence>
<dbReference type="AlphaFoldDB" id="A0A6N4Q1C0"/>
<dbReference type="EMBL" id="RQFF01000016">
    <property type="protein sequence ID" value="TGK71828.1"/>
    <property type="molecule type" value="Genomic_DNA"/>
</dbReference>
<keyword evidence="7 10" id="KW-0456">Lyase</keyword>
<comment type="pathway">
    <text evidence="1 10">Amino-acid biosynthesis; L-histidine biosynthesis; L-histidine from 5-phospho-alpha-D-ribose 1-diphosphate: step 5/9.</text>
</comment>
<evidence type="ECO:0000256" key="1">
    <source>
        <dbReference type="ARBA" id="ARBA00005091"/>
    </source>
</evidence>
<evidence type="ECO:0000313" key="13">
    <source>
        <dbReference type="EMBL" id="TGK71828.1"/>
    </source>
</evidence>
<dbReference type="EC" id="4.3.2.10" evidence="10"/>
<dbReference type="Pfam" id="PF00117">
    <property type="entry name" value="GATase"/>
    <property type="match status" value="1"/>
</dbReference>
<evidence type="ECO:0000256" key="10">
    <source>
        <dbReference type="HAMAP-Rule" id="MF_00278"/>
    </source>
</evidence>
<dbReference type="InterPro" id="IPR017926">
    <property type="entry name" value="GATASE"/>
</dbReference>
<name>A0A6N4Q1C0_9LEPT</name>
<evidence type="ECO:0000256" key="9">
    <source>
        <dbReference type="ARBA" id="ARBA00049534"/>
    </source>
</evidence>
<comment type="catalytic activity">
    <reaction evidence="8 10">
        <text>5-[(5-phospho-1-deoxy-D-ribulos-1-ylimino)methylamino]-1-(5-phospho-beta-D-ribosyl)imidazole-4-carboxamide + L-glutamine = D-erythro-1-(imidazol-4-yl)glycerol 3-phosphate + 5-amino-1-(5-phospho-beta-D-ribosyl)imidazole-4-carboxamide + L-glutamate + H(+)</text>
        <dbReference type="Rhea" id="RHEA:24793"/>
        <dbReference type="ChEBI" id="CHEBI:15378"/>
        <dbReference type="ChEBI" id="CHEBI:29985"/>
        <dbReference type="ChEBI" id="CHEBI:58278"/>
        <dbReference type="ChEBI" id="CHEBI:58359"/>
        <dbReference type="ChEBI" id="CHEBI:58475"/>
        <dbReference type="ChEBI" id="CHEBI:58525"/>
        <dbReference type="EC" id="4.3.2.10"/>
    </reaction>
</comment>
<dbReference type="OrthoDB" id="9807137at2"/>
<comment type="subcellular location">
    <subcellularLocation>
        <location evidence="10">Cytoplasm</location>
    </subcellularLocation>
</comment>
<keyword evidence="14" id="KW-1185">Reference proteome</keyword>
<comment type="catalytic activity">
    <reaction evidence="9 10">
        <text>L-glutamine + H2O = L-glutamate + NH4(+)</text>
        <dbReference type="Rhea" id="RHEA:15889"/>
        <dbReference type="ChEBI" id="CHEBI:15377"/>
        <dbReference type="ChEBI" id="CHEBI:28938"/>
        <dbReference type="ChEBI" id="CHEBI:29985"/>
        <dbReference type="ChEBI" id="CHEBI:58359"/>
        <dbReference type="EC" id="3.5.1.2"/>
    </reaction>
</comment>
<keyword evidence="4 10" id="KW-0378">Hydrolase</keyword>
<dbReference type="GO" id="GO:0016829">
    <property type="term" value="F:lyase activity"/>
    <property type="evidence" value="ECO:0007669"/>
    <property type="project" value="UniProtKB-KW"/>
</dbReference>
<evidence type="ECO:0000256" key="6">
    <source>
        <dbReference type="ARBA" id="ARBA00023102"/>
    </source>
</evidence>
<dbReference type="SUPFAM" id="SSF52317">
    <property type="entry name" value="Class I glutamine amidotransferase-like"/>
    <property type="match status" value="1"/>
</dbReference>
<dbReference type="UniPathway" id="UPA00031">
    <property type="reaction ID" value="UER00010"/>
</dbReference>
<dbReference type="PANTHER" id="PTHR42701:SF1">
    <property type="entry name" value="IMIDAZOLE GLYCEROL PHOSPHATE SYNTHASE SUBUNIT HISH"/>
    <property type="match status" value="1"/>
</dbReference>
<accession>A0A6N4Q1C0</accession>
<evidence type="ECO:0000256" key="5">
    <source>
        <dbReference type="ARBA" id="ARBA00022962"/>
    </source>
</evidence>